<feature type="transmembrane region" description="Helical" evidence="3">
    <location>
        <begin position="260"/>
        <end position="279"/>
    </location>
</feature>
<feature type="transmembrane region" description="Helical" evidence="3">
    <location>
        <begin position="443"/>
        <end position="464"/>
    </location>
</feature>
<keyword evidence="3" id="KW-1133">Transmembrane helix</keyword>
<evidence type="ECO:0000256" key="2">
    <source>
        <dbReference type="SAM" id="MobiDB-lite"/>
    </source>
</evidence>
<organism evidence="5">
    <name type="scientific">Absidia glauca</name>
    <name type="common">Pin mould</name>
    <dbReference type="NCBI Taxonomy" id="4829"/>
    <lineage>
        <taxon>Eukaryota</taxon>
        <taxon>Fungi</taxon>
        <taxon>Fungi incertae sedis</taxon>
        <taxon>Mucoromycota</taxon>
        <taxon>Mucoromycotina</taxon>
        <taxon>Mucoromycetes</taxon>
        <taxon>Mucorales</taxon>
        <taxon>Cunninghamellaceae</taxon>
        <taxon>Absidia</taxon>
    </lineage>
</organism>
<protein>
    <recommendedName>
        <fullName evidence="4">Threonine/serine exporter-like N-terminal domain-containing protein</fullName>
    </recommendedName>
</protein>
<dbReference type="PANTHER" id="PTHR31082:SF4">
    <property type="entry name" value="PHEROMONE-REGULATED MEMBRANE PROTEIN 10"/>
    <property type="match status" value="1"/>
</dbReference>
<dbReference type="OrthoDB" id="413008at2759"/>
<dbReference type="AlphaFoldDB" id="A0A163ITG2"/>
<feature type="transmembrane region" description="Helical" evidence="3">
    <location>
        <begin position="339"/>
        <end position="358"/>
    </location>
</feature>
<comment type="similarity">
    <text evidence="1">Belongs to the ThrE exporter (TC 2.A.79) family.</text>
</comment>
<dbReference type="STRING" id="4829.A0A163ITG2"/>
<feature type="region of interest" description="Disordered" evidence="2">
    <location>
        <begin position="1"/>
        <end position="35"/>
    </location>
</feature>
<accession>A0A163ITG2</accession>
<dbReference type="PANTHER" id="PTHR31082">
    <property type="entry name" value="PHEROMONE-REGULATED MEMBRANE PROTEIN 10"/>
    <property type="match status" value="1"/>
</dbReference>
<feature type="transmembrane region" description="Helical" evidence="3">
    <location>
        <begin position="285"/>
        <end position="302"/>
    </location>
</feature>
<evidence type="ECO:0000259" key="4">
    <source>
        <dbReference type="Pfam" id="PF06738"/>
    </source>
</evidence>
<dbReference type="Pfam" id="PF06738">
    <property type="entry name" value="ThrE"/>
    <property type="match status" value="1"/>
</dbReference>
<evidence type="ECO:0000256" key="3">
    <source>
        <dbReference type="SAM" id="Phobius"/>
    </source>
</evidence>
<feature type="domain" description="Threonine/serine exporter-like N-terminal" evidence="4">
    <location>
        <begin position="152"/>
        <end position="394"/>
    </location>
</feature>
<reference evidence="5" key="1">
    <citation type="submission" date="2016-04" db="EMBL/GenBank/DDBJ databases">
        <authorList>
            <person name="Evans L.H."/>
            <person name="Alamgir A."/>
            <person name="Owens N."/>
            <person name="Weber N.D."/>
            <person name="Virtaneva K."/>
            <person name="Barbian K."/>
            <person name="Babar A."/>
            <person name="Rosenke K."/>
        </authorList>
    </citation>
    <scope>NUCLEOTIDE SEQUENCE [LARGE SCALE GENOMIC DNA]</scope>
    <source>
        <strain evidence="5">CBS 101.48</strain>
    </source>
</reference>
<gene>
    <name evidence="5" type="primary">ABSGL_00518.1 scaffold 832</name>
</gene>
<feature type="compositionally biased region" description="Basic residues" evidence="2">
    <location>
        <begin position="19"/>
        <end position="30"/>
    </location>
</feature>
<keyword evidence="6" id="KW-1185">Reference proteome</keyword>
<evidence type="ECO:0000256" key="1">
    <source>
        <dbReference type="ARBA" id="ARBA00034125"/>
    </source>
</evidence>
<dbReference type="EMBL" id="LT550270">
    <property type="protein sequence ID" value="SAL95200.1"/>
    <property type="molecule type" value="Genomic_DNA"/>
</dbReference>
<feature type="transmembrane region" description="Helical" evidence="3">
    <location>
        <begin position="494"/>
        <end position="516"/>
    </location>
</feature>
<dbReference type="InterPro" id="IPR051361">
    <property type="entry name" value="ThrE/Ser_Exporter"/>
</dbReference>
<feature type="transmembrane region" description="Helical" evidence="3">
    <location>
        <begin position="551"/>
        <end position="576"/>
    </location>
</feature>
<feature type="transmembrane region" description="Helical" evidence="3">
    <location>
        <begin position="379"/>
        <end position="399"/>
    </location>
</feature>
<evidence type="ECO:0000313" key="6">
    <source>
        <dbReference type="Proteomes" id="UP000078561"/>
    </source>
</evidence>
<keyword evidence="3" id="KW-0472">Membrane</keyword>
<dbReference type="Proteomes" id="UP000078561">
    <property type="component" value="Unassembled WGS sequence"/>
</dbReference>
<feature type="transmembrane region" description="Helical" evidence="3">
    <location>
        <begin position="419"/>
        <end position="436"/>
    </location>
</feature>
<evidence type="ECO:0000313" key="5">
    <source>
        <dbReference type="EMBL" id="SAL95200.1"/>
    </source>
</evidence>
<sequence length="621" mass="67918">MANMMPGSYHINDNSKNHSAGHTKKKKQNSRSKSMCEWSIHNNTVASSPQSVGMDSLNHHVHVPSARLVSHQYDNSSKPFVITNDHDEKTDYITTSSSSTPQQRHLTDHSRWKKQHYHEVSNDGDTNDTPTHLFPFKQQSLDTSTLQNAQRFLTQFVKAFVSAGAPSHRLDHCTHLLLRKWDISAQFGYFPGFLIISFENPYDTFPTRVQLVKMDTHLDIHRLIGIYEVFESIMTDEMTVQEATDQLHHVTRTPRLYPNWMVIIAYAVASSTSMPLFFYGGLMDMAFGFGLGGIVALGSIYVSRRITRFASIFDVLQCTLVGFLAATASSRLSATDACFYALSVGGVVNLLPGYTTLVSMLEIASGAVASGTLRLTTTLVYSLLLGFGLAIGASTHQLLFPRLALISSHASCEDTLPPWSHVLLAPCFAIANAIVLGAHRSKFAIMLLLALLSHGVHYVALLYFVNYPHLATVLAAFVVAVVANLYARLWPTVGFVDMITGLFFLVPGSVGVSSTLDTFGQALSNAAASSSPNNAAVSEMSIILNAGQQGILFAVHIMVITVSVSVGLVLAALVIYPLRKLLDCNGPSSPLAFSSTLSSSSMASSRKVKYRRRDWIGEVTF</sequence>
<keyword evidence="3" id="KW-0812">Transmembrane</keyword>
<name>A0A163ITG2_ABSGL</name>
<dbReference type="GO" id="GO:0022857">
    <property type="term" value="F:transmembrane transporter activity"/>
    <property type="evidence" value="ECO:0007669"/>
    <property type="project" value="InterPro"/>
</dbReference>
<dbReference type="OMA" id="YHINDNS"/>
<proteinExistence type="inferred from homology"/>
<feature type="transmembrane region" description="Helical" evidence="3">
    <location>
        <begin position="470"/>
        <end position="487"/>
    </location>
</feature>
<dbReference type="InterPro" id="IPR010619">
    <property type="entry name" value="ThrE-like_N"/>
</dbReference>
<feature type="transmembrane region" description="Helical" evidence="3">
    <location>
        <begin position="309"/>
        <end position="327"/>
    </location>
</feature>
<dbReference type="InParanoid" id="A0A163ITG2"/>